<dbReference type="PANTHER" id="PTHR30469:SF15">
    <property type="entry name" value="HLYD FAMILY OF SECRETION PROTEINS"/>
    <property type="match status" value="1"/>
</dbReference>
<dbReference type="SUPFAM" id="SSF111369">
    <property type="entry name" value="HlyD-like secretion proteins"/>
    <property type="match status" value="1"/>
</dbReference>
<keyword evidence="3" id="KW-0812">Transmembrane</keyword>
<dbReference type="Gene3D" id="2.40.50.100">
    <property type="match status" value="1"/>
</dbReference>
<feature type="coiled-coil region" evidence="2">
    <location>
        <begin position="114"/>
        <end position="144"/>
    </location>
</feature>
<dbReference type="EMBL" id="JABBPG010000013">
    <property type="protein sequence ID" value="NOU52934.1"/>
    <property type="molecule type" value="Genomic_DNA"/>
</dbReference>
<protein>
    <submittedName>
        <fullName evidence="6">Efflux RND transporter periplasmic adaptor subunit</fullName>
    </submittedName>
</protein>
<dbReference type="Pfam" id="PF25917">
    <property type="entry name" value="BSH_RND"/>
    <property type="match status" value="1"/>
</dbReference>
<dbReference type="PANTHER" id="PTHR30469">
    <property type="entry name" value="MULTIDRUG RESISTANCE PROTEIN MDTA"/>
    <property type="match status" value="1"/>
</dbReference>
<dbReference type="Gene3D" id="2.40.30.170">
    <property type="match status" value="1"/>
</dbReference>
<feature type="domain" description="CusB-like beta-barrel" evidence="5">
    <location>
        <begin position="221"/>
        <end position="290"/>
    </location>
</feature>
<evidence type="ECO:0000313" key="7">
    <source>
        <dbReference type="Proteomes" id="UP000586305"/>
    </source>
</evidence>
<dbReference type="Pfam" id="PF25954">
    <property type="entry name" value="Beta-barrel_RND_2"/>
    <property type="match status" value="1"/>
</dbReference>
<dbReference type="AlphaFoldDB" id="A0A849VMJ0"/>
<dbReference type="InterPro" id="IPR058792">
    <property type="entry name" value="Beta-barrel_RND_2"/>
</dbReference>
<dbReference type="RefSeq" id="WP_171627985.1">
    <property type="nucleotide sequence ID" value="NZ_JABBPG010000013.1"/>
</dbReference>
<feature type="domain" description="Multidrug resistance protein MdtA-like barrel-sandwich hybrid" evidence="4">
    <location>
        <begin position="77"/>
        <end position="207"/>
    </location>
</feature>
<dbReference type="InterPro" id="IPR006143">
    <property type="entry name" value="RND_pump_MFP"/>
</dbReference>
<keyword evidence="7" id="KW-1185">Reference proteome</keyword>
<accession>A0A849VMJ0</accession>
<name>A0A849VMJ0_9GAMM</name>
<evidence type="ECO:0000256" key="3">
    <source>
        <dbReference type="SAM" id="Phobius"/>
    </source>
</evidence>
<evidence type="ECO:0000313" key="6">
    <source>
        <dbReference type="EMBL" id="NOU52934.1"/>
    </source>
</evidence>
<dbReference type="Gene3D" id="2.40.420.20">
    <property type="match status" value="1"/>
</dbReference>
<comment type="caution">
    <text evidence="6">The sequence shown here is derived from an EMBL/GenBank/DDBJ whole genome shotgun (WGS) entry which is preliminary data.</text>
</comment>
<dbReference type="Proteomes" id="UP000586305">
    <property type="component" value="Unassembled WGS sequence"/>
</dbReference>
<reference evidence="6 7" key="1">
    <citation type="submission" date="2020-04" db="EMBL/GenBank/DDBJ databases">
        <title>Pseudoalteromonas caenipelagi sp. nov., isolated from a tidal flat.</title>
        <authorList>
            <person name="Park S."/>
            <person name="Yoon J.-H."/>
        </authorList>
    </citation>
    <scope>NUCLEOTIDE SEQUENCE [LARGE SCALE GENOMIC DNA]</scope>
    <source>
        <strain evidence="6 7">JBTF-M23</strain>
    </source>
</reference>
<dbReference type="NCBIfam" id="TIGR01730">
    <property type="entry name" value="RND_mfp"/>
    <property type="match status" value="1"/>
</dbReference>
<keyword evidence="3" id="KW-1133">Transmembrane helix</keyword>
<organism evidence="6 7">
    <name type="scientific">Pseudoalteromonas caenipelagi</name>
    <dbReference type="NCBI Taxonomy" id="2726988"/>
    <lineage>
        <taxon>Bacteria</taxon>
        <taxon>Pseudomonadati</taxon>
        <taxon>Pseudomonadota</taxon>
        <taxon>Gammaproteobacteria</taxon>
        <taxon>Alteromonadales</taxon>
        <taxon>Pseudoalteromonadaceae</taxon>
        <taxon>Pseudoalteromonas</taxon>
    </lineage>
</organism>
<dbReference type="Gene3D" id="1.10.287.470">
    <property type="entry name" value="Helix hairpin bin"/>
    <property type="match status" value="1"/>
</dbReference>
<evidence type="ECO:0000259" key="4">
    <source>
        <dbReference type="Pfam" id="PF25917"/>
    </source>
</evidence>
<keyword evidence="2" id="KW-0175">Coiled coil</keyword>
<sequence length="356" mass="38617">MLLTHNAVKKLVLPASALAMLLVVVAYLAGLFNDAVPEGVKSTPAEYQGERYKVSEKRVSHHEIVNANVIAKVNTLVSSRLLAQLKTLNVRAGQSVKAGQLLATIDDADLQARVSQAQAQQDAIAAQLKQAKKQLARNESLQAQGLVAENMVDEWRTKVNELVAQELALSEQLEGAKVALSDTKILAPIDGTVVDRLQEPGAMLTPGMAIVSLYNPAQLQVSAPIREQLASKLTLGDELKIHVPASGMTQYAKISEIVPVADSNARRFMIKLDIELAENVKPGMYAQLYLPPVYQTQVVISKQLVKRYGQLTMVEVVERGQVQRRFVRLGTELDGALEGEVVVLTGLSAGEVLAVY</sequence>
<keyword evidence="3" id="KW-0472">Membrane</keyword>
<evidence type="ECO:0000256" key="2">
    <source>
        <dbReference type="SAM" id="Coils"/>
    </source>
</evidence>
<comment type="similarity">
    <text evidence="1">Belongs to the membrane fusion protein (MFP) (TC 8.A.1) family.</text>
</comment>
<evidence type="ECO:0000256" key="1">
    <source>
        <dbReference type="ARBA" id="ARBA00009477"/>
    </source>
</evidence>
<dbReference type="GO" id="GO:0015562">
    <property type="term" value="F:efflux transmembrane transporter activity"/>
    <property type="evidence" value="ECO:0007669"/>
    <property type="project" value="TreeGrafter"/>
</dbReference>
<gene>
    <name evidence="6" type="ORF">HG263_20750</name>
</gene>
<evidence type="ECO:0000259" key="5">
    <source>
        <dbReference type="Pfam" id="PF25954"/>
    </source>
</evidence>
<dbReference type="InterPro" id="IPR058625">
    <property type="entry name" value="MdtA-like_BSH"/>
</dbReference>
<feature type="transmembrane region" description="Helical" evidence="3">
    <location>
        <begin position="12"/>
        <end position="32"/>
    </location>
</feature>
<dbReference type="GO" id="GO:1990281">
    <property type="term" value="C:efflux pump complex"/>
    <property type="evidence" value="ECO:0007669"/>
    <property type="project" value="TreeGrafter"/>
</dbReference>
<proteinExistence type="inferred from homology"/>